<evidence type="ECO:0000313" key="2">
    <source>
        <dbReference type="Proteomes" id="UP001153714"/>
    </source>
</evidence>
<name>A0A9N9QWM5_9NEOP</name>
<dbReference type="AlphaFoldDB" id="A0A9N9QWM5"/>
<evidence type="ECO:0000313" key="1">
    <source>
        <dbReference type="EMBL" id="CAG9784753.1"/>
    </source>
</evidence>
<dbReference type="OrthoDB" id="7490061at2759"/>
<proteinExistence type="predicted"/>
<dbReference type="Proteomes" id="UP001153714">
    <property type="component" value="Chromosome 12"/>
</dbReference>
<keyword evidence="2" id="KW-1185">Reference proteome</keyword>
<organism evidence="1 2">
    <name type="scientific">Diatraea saccharalis</name>
    <name type="common">sugarcane borer</name>
    <dbReference type="NCBI Taxonomy" id="40085"/>
    <lineage>
        <taxon>Eukaryota</taxon>
        <taxon>Metazoa</taxon>
        <taxon>Ecdysozoa</taxon>
        <taxon>Arthropoda</taxon>
        <taxon>Hexapoda</taxon>
        <taxon>Insecta</taxon>
        <taxon>Pterygota</taxon>
        <taxon>Neoptera</taxon>
        <taxon>Endopterygota</taxon>
        <taxon>Lepidoptera</taxon>
        <taxon>Glossata</taxon>
        <taxon>Ditrysia</taxon>
        <taxon>Pyraloidea</taxon>
        <taxon>Crambidae</taxon>
        <taxon>Crambinae</taxon>
        <taxon>Diatraea</taxon>
    </lineage>
</organism>
<dbReference type="EMBL" id="OU893343">
    <property type="protein sequence ID" value="CAG9784753.1"/>
    <property type="molecule type" value="Genomic_DNA"/>
</dbReference>
<protein>
    <submittedName>
        <fullName evidence="1">Uncharacterized protein</fullName>
    </submittedName>
</protein>
<gene>
    <name evidence="1" type="ORF">DIATSA_LOCUS2827</name>
</gene>
<sequence length="238" mass="27855">MDGVCGFASVIDIDKKEDINSHKKKTKVFILGDEHIKLLSEKLCKSRKHLHDDPYTITIMVKQGASCSQVLSSCDELKHSLSANDIVILSLGANDRNPYFLLSQLNIALHKLRHFKVYVTNVYLNRCLNTRLLNYNIKLLTQNFDNCMFLELNNDCYKTNRTLYLNDLCFKINIELDYFLYKSRYLEPHKIKEFLSRKYATQFRSQEIKIGKKIVQKKLLSIFLILKTKIMINLFFLG</sequence>
<accession>A0A9N9QWM5</accession>
<reference evidence="1" key="2">
    <citation type="submission" date="2022-10" db="EMBL/GenBank/DDBJ databases">
        <authorList>
            <consortium name="ENA_rothamsted_submissions"/>
            <consortium name="culmorum"/>
            <person name="King R."/>
        </authorList>
    </citation>
    <scope>NUCLEOTIDE SEQUENCE</scope>
</reference>
<reference evidence="1" key="1">
    <citation type="submission" date="2021-12" db="EMBL/GenBank/DDBJ databases">
        <authorList>
            <person name="King R."/>
        </authorList>
    </citation>
    <scope>NUCLEOTIDE SEQUENCE</scope>
</reference>